<gene>
    <name evidence="6" type="ORF">PDESU_03719</name>
</gene>
<organism evidence="6 7">
    <name type="scientific">Pontiella desulfatans</name>
    <dbReference type="NCBI Taxonomy" id="2750659"/>
    <lineage>
        <taxon>Bacteria</taxon>
        <taxon>Pseudomonadati</taxon>
        <taxon>Kiritimatiellota</taxon>
        <taxon>Kiritimatiellia</taxon>
        <taxon>Kiritimatiellales</taxon>
        <taxon>Pontiellaceae</taxon>
        <taxon>Pontiella</taxon>
    </lineage>
</organism>
<keyword evidence="3" id="KW-0378">Hydrolase</keyword>
<keyword evidence="4" id="KW-0732">Signal</keyword>
<dbReference type="Gene3D" id="3.40.720.10">
    <property type="entry name" value="Alkaline Phosphatase, subunit A"/>
    <property type="match status" value="1"/>
</dbReference>
<accession>A0A6C2U4Z7</accession>
<evidence type="ECO:0000256" key="3">
    <source>
        <dbReference type="ARBA" id="ARBA00022801"/>
    </source>
</evidence>
<dbReference type="PANTHER" id="PTHR45953">
    <property type="entry name" value="IDURONATE 2-SULFATASE"/>
    <property type="match status" value="1"/>
</dbReference>
<dbReference type="AlphaFoldDB" id="A0A6C2U4Z7"/>
<evidence type="ECO:0000256" key="4">
    <source>
        <dbReference type="SAM" id="SignalP"/>
    </source>
</evidence>
<evidence type="ECO:0000256" key="2">
    <source>
        <dbReference type="ARBA" id="ARBA00022723"/>
    </source>
</evidence>
<dbReference type="PROSITE" id="PS00523">
    <property type="entry name" value="SULFATASE_1"/>
    <property type="match status" value="1"/>
</dbReference>
<dbReference type="InterPro" id="IPR006311">
    <property type="entry name" value="TAT_signal"/>
</dbReference>
<evidence type="ECO:0000313" key="6">
    <source>
        <dbReference type="EMBL" id="VGO15138.1"/>
    </source>
</evidence>
<dbReference type="Proteomes" id="UP000366872">
    <property type="component" value="Unassembled WGS sequence"/>
</dbReference>
<dbReference type="RefSeq" id="WP_136080734.1">
    <property type="nucleotide sequence ID" value="NZ_CAAHFG010000002.1"/>
</dbReference>
<evidence type="ECO:0000259" key="5">
    <source>
        <dbReference type="Pfam" id="PF00884"/>
    </source>
</evidence>
<feature type="signal peptide" evidence="4">
    <location>
        <begin position="1"/>
        <end position="20"/>
    </location>
</feature>
<feature type="domain" description="Sulfatase N-terminal" evidence="5">
    <location>
        <begin position="44"/>
        <end position="398"/>
    </location>
</feature>
<dbReference type="InterPro" id="IPR024607">
    <property type="entry name" value="Sulfatase_CS"/>
</dbReference>
<keyword evidence="2" id="KW-0479">Metal-binding</keyword>
<dbReference type="Pfam" id="PF00884">
    <property type="entry name" value="Sulfatase"/>
    <property type="match status" value="1"/>
</dbReference>
<dbReference type="EMBL" id="CAAHFG010000002">
    <property type="protein sequence ID" value="VGO15138.1"/>
    <property type="molecule type" value="Genomic_DNA"/>
</dbReference>
<name>A0A6C2U4Z7_PONDE</name>
<dbReference type="GO" id="GO:0005737">
    <property type="term" value="C:cytoplasm"/>
    <property type="evidence" value="ECO:0007669"/>
    <property type="project" value="TreeGrafter"/>
</dbReference>
<comment type="similarity">
    <text evidence="1">Belongs to the sulfatase family.</text>
</comment>
<dbReference type="PANTHER" id="PTHR45953:SF1">
    <property type="entry name" value="IDURONATE 2-SULFATASE"/>
    <property type="match status" value="1"/>
</dbReference>
<reference evidence="6 7" key="1">
    <citation type="submission" date="2019-04" db="EMBL/GenBank/DDBJ databases">
        <authorList>
            <person name="Van Vliet M D."/>
        </authorList>
    </citation>
    <scope>NUCLEOTIDE SEQUENCE [LARGE SCALE GENOMIC DNA]</scope>
    <source>
        <strain evidence="6 7">F1</strain>
    </source>
</reference>
<evidence type="ECO:0000313" key="7">
    <source>
        <dbReference type="Proteomes" id="UP000366872"/>
    </source>
</evidence>
<evidence type="ECO:0000256" key="1">
    <source>
        <dbReference type="ARBA" id="ARBA00008779"/>
    </source>
</evidence>
<keyword evidence="7" id="KW-1185">Reference proteome</keyword>
<dbReference type="PROSITE" id="PS51318">
    <property type="entry name" value="TAT"/>
    <property type="match status" value="1"/>
</dbReference>
<dbReference type="GO" id="GO:0008484">
    <property type="term" value="F:sulfuric ester hydrolase activity"/>
    <property type="evidence" value="ECO:0007669"/>
    <property type="project" value="TreeGrafter"/>
</dbReference>
<dbReference type="InterPro" id="IPR017850">
    <property type="entry name" value="Alkaline_phosphatase_core_sf"/>
</dbReference>
<protein>
    <submittedName>
        <fullName evidence="6">Arylsulfatase</fullName>
    </submittedName>
</protein>
<dbReference type="SUPFAM" id="SSF53649">
    <property type="entry name" value="Alkaline phosphatase-like"/>
    <property type="match status" value="1"/>
</dbReference>
<dbReference type="InterPro" id="IPR000917">
    <property type="entry name" value="Sulfatase_N"/>
</dbReference>
<sequence>MNKQLTMKRRSFLTTTCATASVLAVSSARGKKAKPLMKNGKPMNIVVMMVDEWRYDQFGYRGERMIKTPNIDKLAESGNSFDNTYCVSPICTPSRGSLWTGQYTMKHGCNFVTMDKHMPPDQWSYIDTLKKSGYVIGLSGKNHIFNDEFMDKYFDFREEYTHFGKNHGTMTKADQAVYDYRHDEKRPEFKSDTPDQGSVLFEGLIEGPLPFKKEECMTHRIAEDGIRFLRDHADDDKPFMLHYSFPDPHWPNVVPEPYYSMYDPSKIEFEGMDIDWATHPAAHYIQSTANGFGDYTMAERQRIAATMYGQMTFIDDSVGLFMDELKRLGLDENTIVVFTADHGNFGGHYGMIGKTKAFYDSLVRIPLIVQFPGIENGREFSANIENVDIMPTVMEYLGAPAQKGIHGKSFLEILRQGHGTHRNEIFAEIGLNQAPPPVMPLKELDAYAKMRKAKDGNSWFLDYTVKGRSSMLIKDDWKYCHYVGDREELYNLKDDPLELRNHAALGGHETKLAEMRAALLDKILKASMEPDAWSA</sequence>
<feature type="chain" id="PRO_5028964392" evidence="4">
    <location>
        <begin position="21"/>
        <end position="535"/>
    </location>
</feature>
<proteinExistence type="inferred from homology"/>
<dbReference type="GO" id="GO:0046872">
    <property type="term" value="F:metal ion binding"/>
    <property type="evidence" value="ECO:0007669"/>
    <property type="project" value="UniProtKB-KW"/>
</dbReference>